<evidence type="ECO:0000313" key="3">
    <source>
        <dbReference type="Proteomes" id="UP000231564"/>
    </source>
</evidence>
<dbReference type="AlphaFoldDB" id="A0A2H1EBM5"/>
<protein>
    <recommendedName>
        <fullName evidence="4">Lipoprotein</fullName>
    </recommendedName>
</protein>
<keyword evidence="1" id="KW-0732">Signal</keyword>
<gene>
    <name evidence="2" type="ORF">MARIT_2264</name>
</gene>
<name>A0A2H1EBM5_9FLAO</name>
<organism evidence="2 3">
    <name type="scientific">Tenacibaculum maritimum NCIMB 2154</name>
    <dbReference type="NCBI Taxonomy" id="1349785"/>
    <lineage>
        <taxon>Bacteria</taxon>
        <taxon>Pseudomonadati</taxon>
        <taxon>Bacteroidota</taxon>
        <taxon>Flavobacteriia</taxon>
        <taxon>Flavobacteriales</taxon>
        <taxon>Flavobacteriaceae</taxon>
        <taxon>Tenacibaculum</taxon>
    </lineage>
</organism>
<accession>A0A2H1EBM5</accession>
<dbReference type="Proteomes" id="UP000231564">
    <property type="component" value="Chromosome MARIT"/>
</dbReference>
<feature type="signal peptide" evidence="1">
    <location>
        <begin position="1"/>
        <end position="17"/>
    </location>
</feature>
<reference evidence="2 3" key="1">
    <citation type="submission" date="2016-11" db="EMBL/GenBank/DDBJ databases">
        <authorList>
            <person name="Jaros S."/>
            <person name="Januszkiewicz K."/>
            <person name="Wedrychowicz H."/>
        </authorList>
    </citation>
    <scope>NUCLEOTIDE SEQUENCE [LARGE SCALE GENOMIC DNA]</scope>
    <source>
        <strain evidence="2">NCIMB 2154T</strain>
    </source>
</reference>
<dbReference type="OrthoDB" id="9945459at2"/>
<dbReference type="EMBL" id="LT634361">
    <property type="protein sequence ID" value="SFZ83825.1"/>
    <property type="molecule type" value="Genomic_DNA"/>
</dbReference>
<sequence length="161" mass="18520">MKNILLVINLFCMTCFAQKKAIVTDTCFAFGYKFILAEKDNIAFIKAYRNNQEVLISKTVKMCPPVYFVEQNRKNKVLQDEVLLKNGNIVKVLLMVGNEAPECTRKNKNLKYKDGFCGMNVQGIVIAPNGIRLTEFMYNDFTCKKENYLGMKDLYTFAHSK</sequence>
<evidence type="ECO:0008006" key="4">
    <source>
        <dbReference type="Google" id="ProtNLM"/>
    </source>
</evidence>
<evidence type="ECO:0000256" key="1">
    <source>
        <dbReference type="SAM" id="SignalP"/>
    </source>
</evidence>
<dbReference type="KEGG" id="tmar:MARIT_2264"/>
<proteinExistence type="predicted"/>
<dbReference type="RefSeq" id="WP_157926254.1">
    <property type="nucleotide sequence ID" value="NZ_BAUG01000063.1"/>
</dbReference>
<feature type="chain" id="PRO_5013910441" description="Lipoprotein" evidence="1">
    <location>
        <begin position="18"/>
        <end position="161"/>
    </location>
</feature>
<keyword evidence="3" id="KW-1185">Reference proteome</keyword>
<dbReference type="STRING" id="1349785.GCA_000509405_00282"/>
<evidence type="ECO:0000313" key="2">
    <source>
        <dbReference type="EMBL" id="SFZ83825.1"/>
    </source>
</evidence>
<dbReference type="GeneID" id="47723739"/>